<dbReference type="Pfam" id="PF06962">
    <property type="entry name" value="rRNA_methylase"/>
    <property type="match status" value="1"/>
</dbReference>
<dbReference type="EMBL" id="VULX01000001">
    <property type="protein sequence ID" value="MSR90193.1"/>
    <property type="molecule type" value="Genomic_DNA"/>
</dbReference>
<dbReference type="Gene3D" id="3.40.50.150">
    <property type="entry name" value="Vaccinia Virus protein VP39"/>
    <property type="match status" value="1"/>
</dbReference>
<evidence type="ECO:0000313" key="2">
    <source>
        <dbReference type="Proteomes" id="UP000460287"/>
    </source>
</evidence>
<dbReference type="PANTHER" id="PTHR35276:SF1">
    <property type="entry name" value="TRNA (MNM(5)S(2)U34)-METHYLTRANSFERASE, CHLOROPLASTIC"/>
    <property type="match status" value="1"/>
</dbReference>
<dbReference type="InterPro" id="IPR029063">
    <property type="entry name" value="SAM-dependent_MTases_sf"/>
</dbReference>
<keyword evidence="1" id="KW-0489">Methyltransferase</keyword>
<dbReference type="PANTHER" id="PTHR35276">
    <property type="entry name" value="S-ADENOSYL-L-METHIONINE-DEPENDENT METHYLTRANSFERASES SUPERFAMILY PROTEIN"/>
    <property type="match status" value="1"/>
</dbReference>
<dbReference type="EC" id="2.1.1.199" evidence="1"/>
<sequence>MYNYVGDLCSIYHFIINNYIENKKAAIDATLGNGHDTDFLSKNFNKVYAFDIQKSAIDNYKEKNKDNVILINDSHSKFRNYINEEVQCIVYNLGFLPGGDKSITTSASTSLESIKTGLELLSPGAYMFIACYVGHDEGKREYSCINEYLNNLPTKKYGVMEQSFINRHNNPPKLFIIEKTID</sequence>
<organism evidence="1 2">
    <name type="scientific">Inconstantimicrobium porci</name>
    <dbReference type="NCBI Taxonomy" id="2652291"/>
    <lineage>
        <taxon>Bacteria</taxon>
        <taxon>Bacillati</taxon>
        <taxon>Bacillota</taxon>
        <taxon>Clostridia</taxon>
        <taxon>Eubacteriales</taxon>
        <taxon>Clostridiaceae</taxon>
        <taxon>Inconstantimicrobium</taxon>
    </lineage>
</organism>
<dbReference type="InterPro" id="IPR010719">
    <property type="entry name" value="MnmM_MeTrfase"/>
</dbReference>
<dbReference type="AlphaFoldDB" id="A0A7X2MW60"/>
<evidence type="ECO:0000313" key="1">
    <source>
        <dbReference type="EMBL" id="MSR90193.1"/>
    </source>
</evidence>
<dbReference type="RefSeq" id="WP_154530065.1">
    <property type="nucleotide sequence ID" value="NZ_VULX01000001.1"/>
</dbReference>
<dbReference type="GO" id="GO:0008168">
    <property type="term" value="F:methyltransferase activity"/>
    <property type="evidence" value="ECO:0007669"/>
    <property type="project" value="UniProtKB-KW"/>
</dbReference>
<protein>
    <submittedName>
        <fullName evidence="1">16S rRNA (Cytosine(1402)-N(4))-methyltransferase</fullName>
        <ecNumber evidence="1">2.1.1.199</ecNumber>
    </submittedName>
</protein>
<dbReference type="GO" id="GO:0032259">
    <property type="term" value="P:methylation"/>
    <property type="evidence" value="ECO:0007669"/>
    <property type="project" value="UniProtKB-KW"/>
</dbReference>
<keyword evidence="1" id="KW-0808">Transferase</keyword>
<comment type="caution">
    <text evidence="1">The sequence shown here is derived from an EMBL/GenBank/DDBJ whole genome shotgun (WGS) entry which is preliminary data.</text>
</comment>
<reference evidence="1 2" key="1">
    <citation type="submission" date="2019-08" db="EMBL/GenBank/DDBJ databases">
        <title>In-depth cultivation of the pig gut microbiome towards novel bacterial diversity and tailored functional studies.</title>
        <authorList>
            <person name="Wylensek D."/>
            <person name="Hitch T.C.A."/>
            <person name="Clavel T."/>
        </authorList>
    </citation>
    <scope>NUCLEOTIDE SEQUENCE [LARGE SCALE GENOMIC DNA]</scope>
    <source>
        <strain evidence="1 2">WCA-383-APC-5B</strain>
    </source>
</reference>
<dbReference type="SUPFAM" id="SSF53335">
    <property type="entry name" value="S-adenosyl-L-methionine-dependent methyltransferases"/>
    <property type="match status" value="1"/>
</dbReference>
<proteinExistence type="predicted"/>
<gene>
    <name evidence="1" type="primary">mraW</name>
    <name evidence="1" type="ORF">FYJ33_01865</name>
</gene>
<dbReference type="Proteomes" id="UP000460287">
    <property type="component" value="Unassembled WGS sequence"/>
</dbReference>
<keyword evidence="2" id="KW-1185">Reference proteome</keyword>
<accession>A0A7X2MW60</accession>
<name>A0A7X2MW60_9CLOT</name>